<dbReference type="Gene3D" id="1.10.1330.10">
    <property type="entry name" value="Dockerin domain"/>
    <property type="match status" value="1"/>
</dbReference>
<dbReference type="AlphaFoldDB" id="X1U515"/>
<dbReference type="GO" id="GO:0000272">
    <property type="term" value="P:polysaccharide catabolic process"/>
    <property type="evidence" value="ECO:0007669"/>
    <property type="project" value="InterPro"/>
</dbReference>
<dbReference type="InterPro" id="IPR036439">
    <property type="entry name" value="Dockerin_dom_sf"/>
</dbReference>
<protein>
    <recommendedName>
        <fullName evidence="2">Dockerin domain-containing protein</fullName>
    </recommendedName>
</protein>
<reference evidence="1" key="1">
    <citation type="journal article" date="2014" name="Front. Microbiol.">
        <title>High frequency of phylogenetically diverse reductive dehalogenase-homologous genes in deep subseafloor sedimentary metagenomes.</title>
        <authorList>
            <person name="Kawai M."/>
            <person name="Futagami T."/>
            <person name="Toyoda A."/>
            <person name="Takaki Y."/>
            <person name="Nishi S."/>
            <person name="Hori S."/>
            <person name="Arai W."/>
            <person name="Tsubouchi T."/>
            <person name="Morono Y."/>
            <person name="Uchiyama I."/>
            <person name="Ito T."/>
            <person name="Fujiyama A."/>
            <person name="Inagaki F."/>
            <person name="Takami H."/>
        </authorList>
    </citation>
    <scope>NUCLEOTIDE SEQUENCE</scope>
    <source>
        <strain evidence="1">Expedition CK06-06</strain>
    </source>
</reference>
<dbReference type="InterPro" id="IPR018247">
    <property type="entry name" value="EF_Hand_1_Ca_BS"/>
</dbReference>
<dbReference type="PROSITE" id="PS00018">
    <property type="entry name" value="EF_HAND_1"/>
    <property type="match status" value="2"/>
</dbReference>
<evidence type="ECO:0000313" key="1">
    <source>
        <dbReference type="EMBL" id="GAJ12574.1"/>
    </source>
</evidence>
<organism evidence="1">
    <name type="scientific">marine sediment metagenome</name>
    <dbReference type="NCBI Taxonomy" id="412755"/>
    <lineage>
        <taxon>unclassified sequences</taxon>
        <taxon>metagenomes</taxon>
        <taxon>ecological metagenomes</taxon>
    </lineage>
</organism>
<accession>X1U515</accession>
<gene>
    <name evidence="1" type="ORF">S12H4_49489</name>
</gene>
<dbReference type="SUPFAM" id="SSF63446">
    <property type="entry name" value="Type I dockerin domain"/>
    <property type="match status" value="1"/>
</dbReference>
<proteinExistence type="predicted"/>
<dbReference type="EMBL" id="BARW01031055">
    <property type="protein sequence ID" value="GAJ12574.1"/>
    <property type="molecule type" value="Genomic_DNA"/>
</dbReference>
<comment type="caution">
    <text evidence="1">The sequence shown here is derived from an EMBL/GenBank/DDBJ whole genome shotgun (WGS) entry which is preliminary data.</text>
</comment>
<sequence length="108" mass="12035">RTYLCMADVNYTRYEIVVSFANDAVDGLMETYGLAWKATDKGQVDDAVSQDLNGDGQIDMHDMVVLLENIIKFSKGTDDYLLGDVNNDGKLDMNDVDSFVSQIDPDSR</sequence>
<evidence type="ECO:0008006" key="2">
    <source>
        <dbReference type="Google" id="ProtNLM"/>
    </source>
</evidence>
<feature type="non-terminal residue" evidence="1">
    <location>
        <position position="1"/>
    </location>
</feature>
<name>X1U515_9ZZZZ</name>